<name>A0A371I7E4_MUCPR</name>
<organism evidence="2 3">
    <name type="scientific">Mucuna pruriens</name>
    <name type="common">Velvet bean</name>
    <name type="synonym">Dolichos pruriens</name>
    <dbReference type="NCBI Taxonomy" id="157652"/>
    <lineage>
        <taxon>Eukaryota</taxon>
        <taxon>Viridiplantae</taxon>
        <taxon>Streptophyta</taxon>
        <taxon>Embryophyta</taxon>
        <taxon>Tracheophyta</taxon>
        <taxon>Spermatophyta</taxon>
        <taxon>Magnoliopsida</taxon>
        <taxon>eudicotyledons</taxon>
        <taxon>Gunneridae</taxon>
        <taxon>Pentapetalae</taxon>
        <taxon>rosids</taxon>
        <taxon>fabids</taxon>
        <taxon>Fabales</taxon>
        <taxon>Fabaceae</taxon>
        <taxon>Papilionoideae</taxon>
        <taxon>50 kb inversion clade</taxon>
        <taxon>NPAAA clade</taxon>
        <taxon>indigoferoid/millettioid clade</taxon>
        <taxon>Phaseoleae</taxon>
        <taxon>Mucuna</taxon>
    </lineage>
</organism>
<keyword evidence="3" id="KW-1185">Reference proteome</keyword>
<protein>
    <submittedName>
        <fullName evidence="2">Uncharacterized protein</fullName>
    </submittedName>
</protein>
<reference evidence="2" key="1">
    <citation type="submission" date="2018-05" db="EMBL/GenBank/DDBJ databases">
        <title>Draft genome of Mucuna pruriens seed.</title>
        <authorList>
            <person name="Nnadi N.E."/>
            <person name="Vos R."/>
            <person name="Hasami M.H."/>
            <person name="Devisetty U.K."/>
            <person name="Aguiy J.C."/>
        </authorList>
    </citation>
    <scope>NUCLEOTIDE SEQUENCE [LARGE SCALE GENOMIC DNA]</scope>
    <source>
        <strain evidence="2">JCA_2017</strain>
    </source>
</reference>
<evidence type="ECO:0000313" key="3">
    <source>
        <dbReference type="Proteomes" id="UP000257109"/>
    </source>
</evidence>
<gene>
    <name evidence="2" type="ORF">CR513_04459</name>
</gene>
<evidence type="ECO:0000256" key="1">
    <source>
        <dbReference type="SAM" id="MobiDB-lite"/>
    </source>
</evidence>
<sequence>MDDKESMACREEPTTRGQPSTPITNEAHQHLPTVVVRALSVEVLDKLVDAGALVVRIKLEVNVVYEVTVTLPQGQVVALNLVVVEWGNRGKGDDPVGF</sequence>
<proteinExistence type="predicted"/>
<feature type="region of interest" description="Disordered" evidence="1">
    <location>
        <begin position="1"/>
        <end position="27"/>
    </location>
</feature>
<accession>A0A371I7E4</accession>
<comment type="caution">
    <text evidence="2">The sequence shown here is derived from an EMBL/GenBank/DDBJ whole genome shotgun (WGS) entry which is preliminary data.</text>
</comment>
<feature type="compositionally biased region" description="Basic and acidic residues" evidence="1">
    <location>
        <begin position="1"/>
        <end position="14"/>
    </location>
</feature>
<dbReference type="Proteomes" id="UP000257109">
    <property type="component" value="Unassembled WGS sequence"/>
</dbReference>
<dbReference type="AlphaFoldDB" id="A0A371I7E4"/>
<dbReference type="EMBL" id="QJKJ01000744">
    <property type="protein sequence ID" value="RDY10945.1"/>
    <property type="molecule type" value="Genomic_DNA"/>
</dbReference>
<feature type="non-terminal residue" evidence="2">
    <location>
        <position position="1"/>
    </location>
</feature>
<evidence type="ECO:0000313" key="2">
    <source>
        <dbReference type="EMBL" id="RDY10945.1"/>
    </source>
</evidence>
<feature type="compositionally biased region" description="Polar residues" evidence="1">
    <location>
        <begin position="15"/>
        <end position="26"/>
    </location>
</feature>